<dbReference type="Gene3D" id="3.40.50.1820">
    <property type="entry name" value="alpha/beta hydrolase"/>
    <property type="match status" value="1"/>
</dbReference>
<dbReference type="InterPro" id="IPR000073">
    <property type="entry name" value="AB_hydrolase_1"/>
</dbReference>
<dbReference type="Pfam" id="PF12697">
    <property type="entry name" value="Abhydrolase_6"/>
    <property type="match status" value="1"/>
</dbReference>
<accession>A0A552U7U3</accession>
<dbReference type="OrthoDB" id="9791366at2"/>
<dbReference type="InterPro" id="IPR029058">
    <property type="entry name" value="AB_hydrolase_fold"/>
</dbReference>
<evidence type="ECO:0000313" key="2">
    <source>
        <dbReference type="EMBL" id="TRW14281.1"/>
    </source>
</evidence>
<proteinExistence type="predicted"/>
<dbReference type="PANTHER" id="PTHR43798:SF33">
    <property type="entry name" value="HYDROLASE, PUTATIVE (AFU_ORTHOLOGUE AFUA_2G14860)-RELATED"/>
    <property type="match status" value="1"/>
</dbReference>
<feature type="domain" description="AB hydrolase-1" evidence="1">
    <location>
        <begin position="34"/>
        <end position="279"/>
    </location>
</feature>
<organism evidence="2 3">
    <name type="scientific">Glacieibacterium frigidum</name>
    <dbReference type="NCBI Taxonomy" id="2593303"/>
    <lineage>
        <taxon>Bacteria</taxon>
        <taxon>Pseudomonadati</taxon>
        <taxon>Pseudomonadota</taxon>
        <taxon>Alphaproteobacteria</taxon>
        <taxon>Sphingomonadales</taxon>
        <taxon>Sphingosinicellaceae</taxon>
        <taxon>Glacieibacterium</taxon>
    </lineage>
</organism>
<evidence type="ECO:0000259" key="1">
    <source>
        <dbReference type="Pfam" id="PF12697"/>
    </source>
</evidence>
<dbReference type="SUPFAM" id="SSF53474">
    <property type="entry name" value="alpha/beta-Hydrolases"/>
    <property type="match status" value="1"/>
</dbReference>
<dbReference type="InterPro" id="IPR050266">
    <property type="entry name" value="AB_hydrolase_sf"/>
</dbReference>
<sequence>MAAGSAWTDEWFWSLDGLRLHYRDYAGPPDKPVLLCLAGLTRSARDFEAFAAAHAGRWRVVAVDLRGRGESSYAKDPLSYVPLTYLQDLHALLAAARIERFVGVGTSLGGLLVMLMTATHRDAIAGAILNDIGPVVEPGGQARLRGNVGRGANWPTWMHAARDFQTRNAAIYPDWGLADWLNFAKRLCRLTPQGRIVFDYDARIAEAFRLPGGDAGLDLWTAFDALASVPVLSVRGGVSDVLSAATQAAMAARHPGLRTVVVPRVGHAPTLSEPEAAAAVADLLDAVR</sequence>
<dbReference type="RefSeq" id="WP_144237486.1">
    <property type="nucleotide sequence ID" value="NZ_VJWA01000002.1"/>
</dbReference>
<keyword evidence="2" id="KW-0378">Hydrolase</keyword>
<dbReference type="GO" id="GO:0016020">
    <property type="term" value="C:membrane"/>
    <property type="evidence" value="ECO:0007669"/>
    <property type="project" value="TreeGrafter"/>
</dbReference>
<protein>
    <submittedName>
        <fullName evidence="2">Alpha/beta hydrolase</fullName>
    </submittedName>
</protein>
<dbReference type="Proteomes" id="UP000317894">
    <property type="component" value="Unassembled WGS sequence"/>
</dbReference>
<dbReference type="AlphaFoldDB" id="A0A552U7U3"/>
<dbReference type="GO" id="GO:0046464">
    <property type="term" value="P:acylglycerol catabolic process"/>
    <property type="evidence" value="ECO:0007669"/>
    <property type="project" value="TreeGrafter"/>
</dbReference>
<gene>
    <name evidence="2" type="ORF">FMM06_11225</name>
</gene>
<evidence type="ECO:0000313" key="3">
    <source>
        <dbReference type="Proteomes" id="UP000317894"/>
    </source>
</evidence>
<keyword evidence="3" id="KW-1185">Reference proteome</keyword>
<dbReference type="EMBL" id="VJWA01000002">
    <property type="protein sequence ID" value="TRW14281.1"/>
    <property type="molecule type" value="Genomic_DNA"/>
</dbReference>
<reference evidence="2 3" key="1">
    <citation type="submission" date="2019-07" db="EMBL/GenBank/DDBJ databases">
        <title>Novel species isolated from glacier.</title>
        <authorList>
            <person name="Liu Q."/>
            <person name="Xin Y.-H."/>
        </authorList>
    </citation>
    <scope>NUCLEOTIDE SEQUENCE [LARGE SCALE GENOMIC DNA]</scope>
    <source>
        <strain evidence="2 3">LB1R16</strain>
    </source>
</reference>
<dbReference type="PANTHER" id="PTHR43798">
    <property type="entry name" value="MONOACYLGLYCEROL LIPASE"/>
    <property type="match status" value="1"/>
</dbReference>
<dbReference type="GO" id="GO:0047372">
    <property type="term" value="F:monoacylglycerol lipase activity"/>
    <property type="evidence" value="ECO:0007669"/>
    <property type="project" value="TreeGrafter"/>
</dbReference>
<name>A0A552U7U3_9SPHN</name>
<comment type="caution">
    <text evidence="2">The sequence shown here is derived from an EMBL/GenBank/DDBJ whole genome shotgun (WGS) entry which is preliminary data.</text>
</comment>